<dbReference type="EMBL" id="JAHHUM010002967">
    <property type="protein sequence ID" value="KAK5599083.1"/>
    <property type="molecule type" value="Genomic_DNA"/>
</dbReference>
<protein>
    <recommendedName>
        <fullName evidence="4">Ubiquitin-like protease family profile domain-containing protein</fullName>
    </recommendedName>
</protein>
<comment type="caution">
    <text evidence="2">The sequence shown here is derived from an EMBL/GenBank/DDBJ whole genome shotgun (WGS) entry which is preliminary data.</text>
</comment>
<gene>
    <name evidence="2" type="ORF">CRENBAI_026211</name>
</gene>
<proteinExistence type="predicted"/>
<accession>A0AAV9QP95</accession>
<dbReference type="Gene3D" id="1.10.418.20">
    <property type="match status" value="1"/>
</dbReference>
<evidence type="ECO:0008006" key="4">
    <source>
        <dbReference type="Google" id="ProtNLM"/>
    </source>
</evidence>
<keyword evidence="3" id="KW-1185">Reference proteome</keyword>
<dbReference type="AlphaFoldDB" id="A0AAV9QP95"/>
<evidence type="ECO:0000313" key="3">
    <source>
        <dbReference type="Proteomes" id="UP001311232"/>
    </source>
</evidence>
<feature type="compositionally biased region" description="Basic and acidic residues" evidence="1">
    <location>
        <begin position="1"/>
        <end position="21"/>
    </location>
</feature>
<evidence type="ECO:0000256" key="1">
    <source>
        <dbReference type="SAM" id="MobiDB-lite"/>
    </source>
</evidence>
<sequence>MQELIQKRKTPDMVETEKLEDSQLAQEEDDEEKITACTIIGRSPFIRKFKEVLEEVEYLWTVKPSEVVVAVVKNDEQRQKVTLRHREFQSLRPHELLMGEYFKMRRNRLGKEDWVNITWQPGTITHTFQKDGTSCGVFVMEMLKMTVMEFPNIPKNFHIESSKRCIKTLRQDMAEEILKGSDSRDMFCSFCGNGDLLHPVIAALWIQCETCERWFHT</sequence>
<organism evidence="2 3">
    <name type="scientific">Crenichthys baileyi</name>
    <name type="common">White River springfish</name>
    <dbReference type="NCBI Taxonomy" id="28760"/>
    <lineage>
        <taxon>Eukaryota</taxon>
        <taxon>Metazoa</taxon>
        <taxon>Chordata</taxon>
        <taxon>Craniata</taxon>
        <taxon>Vertebrata</taxon>
        <taxon>Euteleostomi</taxon>
        <taxon>Actinopterygii</taxon>
        <taxon>Neopterygii</taxon>
        <taxon>Teleostei</taxon>
        <taxon>Neoteleostei</taxon>
        <taxon>Acanthomorphata</taxon>
        <taxon>Ovalentaria</taxon>
        <taxon>Atherinomorphae</taxon>
        <taxon>Cyprinodontiformes</taxon>
        <taxon>Goodeidae</taxon>
        <taxon>Crenichthys</taxon>
    </lineage>
</organism>
<evidence type="ECO:0000313" key="2">
    <source>
        <dbReference type="EMBL" id="KAK5599083.1"/>
    </source>
</evidence>
<feature type="region of interest" description="Disordered" evidence="1">
    <location>
        <begin position="1"/>
        <end position="29"/>
    </location>
</feature>
<reference evidence="2 3" key="1">
    <citation type="submission" date="2021-06" db="EMBL/GenBank/DDBJ databases">
        <authorList>
            <person name="Palmer J.M."/>
        </authorList>
    </citation>
    <scope>NUCLEOTIDE SEQUENCE [LARGE SCALE GENOMIC DNA]</scope>
    <source>
        <strain evidence="2 3">MEX-2019</strain>
        <tissue evidence="2">Muscle</tissue>
    </source>
</reference>
<name>A0AAV9QP95_9TELE</name>
<dbReference type="InterPro" id="IPR011011">
    <property type="entry name" value="Znf_FYVE_PHD"/>
</dbReference>
<dbReference type="SUPFAM" id="SSF57903">
    <property type="entry name" value="FYVE/PHD zinc finger"/>
    <property type="match status" value="1"/>
</dbReference>
<dbReference type="Proteomes" id="UP001311232">
    <property type="component" value="Unassembled WGS sequence"/>
</dbReference>